<evidence type="ECO:0000313" key="1">
    <source>
        <dbReference type="EMBL" id="CAI3971211.1"/>
    </source>
</evidence>
<dbReference type="EMBL" id="OX359470">
    <property type="protein sequence ID" value="CAI3971211.1"/>
    <property type="molecule type" value="Genomic_DNA"/>
</dbReference>
<sequence length="59" mass="6998">MIPQLFEQEKNLISSNINSVERILDQFKMVFKADNYDKDDLKYFGEKLRVATDMLVNKL</sequence>
<proteinExistence type="predicted"/>
<accession>A0A9N6WZZ0</accession>
<protein>
    <submittedName>
        <fullName evidence="1">Uncharacterized protein</fullName>
    </submittedName>
</protein>
<gene>
    <name evidence="1" type="ORF">ORM20_00162</name>
</gene>
<organism evidence="1">
    <name type="scientific">Ochrobactrum phage ORM_20</name>
    <dbReference type="NCBI Taxonomy" id="2985243"/>
    <lineage>
        <taxon>Viruses</taxon>
    </lineage>
</organism>
<name>A0A9N6WZZ0_9VIRU</name>
<reference evidence="1" key="1">
    <citation type="submission" date="2022-10" db="EMBL/GenBank/DDBJ databases">
        <authorList>
            <person name="Meaden S."/>
        </authorList>
    </citation>
    <scope>NUCLEOTIDE SEQUENCE</scope>
</reference>